<feature type="domain" description="DUF3645" evidence="9">
    <location>
        <begin position="1983"/>
        <end position="2016"/>
    </location>
</feature>
<proteinExistence type="predicted"/>
<evidence type="ECO:0000256" key="7">
    <source>
        <dbReference type="SAM" id="MobiDB-lite"/>
    </source>
</evidence>
<dbReference type="InterPro" id="IPR046541">
    <property type="entry name" value="DUF6606"/>
</dbReference>
<evidence type="ECO:0000256" key="1">
    <source>
        <dbReference type="ARBA" id="ARBA00000707"/>
    </source>
</evidence>
<dbReference type="Pfam" id="PF12359">
    <property type="entry name" value="DUF3645"/>
    <property type="match status" value="1"/>
</dbReference>
<feature type="domain" description="DUF3638" evidence="8">
    <location>
        <begin position="1629"/>
        <end position="1865"/>
    </location>
</feature>
<dbReference type="InterPro" id="IPR051346">
    <property type="entry name" value="OTU_Deubiquitinase"/>
</dbReference>
<sequence length="2762" mass="315712">MTPEDIEFLFHHVILPTKLPGQTEGDRQEREKCLLQLLRSAVVGFKQDLGRSRADTWTQIEKALVWWEELKAPDYKFSLESLVMMLDSMQEGVLFFDALEATVTFQGDTTGVLIHCFSSAPPEKEVTQNAFVLMQFPTQAVKIYWPEFKQKRFMQQLAKYFLECGIDSESLFLINNKLARRVHKLKDLVLPSLAKSVQETVHLIAHRLQTEWKKIRENSLVSFQPFDPAPDDETILRLGSLLEYIEKATNRSTNRPAQYTKECEKYGKIAISNTELPSFEVIETVRENDYYALADFEYWGCEKSQALDTLDLWVALDRLACAKHSFLAEFSPEIPKNSLTEILLNTENDLRRLDRLEKYVHRRYNNLKYDKASIFSRPRHEWMMSLADSCYQDINEGITLKDLEDSIKNDNNTRQQKKLEQFESLRNEFSLLQETHLSLAHSSAKTINGYHKKVDCPKCEAQKKAKSLAIEVGEDILPSNPNFMLFELQAPAALVSWRDATWAILNDIVKGEPKEGKNSLYDIRSAYEPLRSYWTEPRPRLQVMSLVAPAARQTIKISEIIEDETVWRQNSFSLVLLDTKTNVIVSEYSKLHESHLSFNLDSSLPEGPYSRSQLDEALKSDPPSTNTVIAHQNDCSYDLNLKEYIAFGSFRAGERLPWWKVLLELMAGVIDLNTREANLLFKIATYQVGHPADTHLRLPWHVFENTPLCERLFEAIRLHVPGTEDNWTNFHLLKLLVDLTMRVRSLCVSKSQLTAATELLQNLRTTSLKWARKLSKDDRYLHRRGGVVEKKKHKAARNYAFVYQISFEVEITTGQEFDGIAFFECSRIIKNSISQKEELDDELLEYVTRSVRVGRNLESIIVRQALKSQKDLSRFLSEECHFSTAIDSYEALNDDDDRAWIIGINNETDQEVRLNVLTGTVLVNGHRTRQLPSHYTTDILYQRLFDDIVVGVLASDEESMAYMSRVPISGWRVYFSHSEDSGLIVRMKRDGQMFEIIPPSKLQEKFPAPLVENHVHWLNLETKSVEFRPFRNFWESSEENWTLMMTSMGGVMHKGSTRLYDVEKKSFTYLSELFTGFEDKSNILVIRSDECICEIVLPRFDLRFFINPEGNIVCRELNSIIDFGYDIGVFYGLRSKIILRSLANLEDMQRKVLIPYGTVNIARNFNDSHVVDPILGRVIHGPDTVSRLFAAYLHGVTSYLLSDPLTRRSGIDEALRLLNQQSINDCYELTDDALAILELISSLTPTRRYPSKNKLAETVIWNTNLLSTTQITDFSILAARIRKENERLKCTYSSEPRVHNKNPTDSNLLSRANAMESRFNMFDQKLKLDYCIIQYQYLLTGLAQYTNCQLWMVDADYIKAVVTKNRIPFEESAGRANHTTTKPFRKRDYDVTFEMEHVSILELVKERWHMDDFGPVTGSFICIDVTQFISLLKKRCRDWRRNKEFHEFLRHLKDTVFREATFRLKQTITPSLGVDSRFDQWTETESRLPDVLGLLTSTKETVSSIDLQPFTVINHDNLSTQHGLRQVTEEQYDIVGKLVISMRNACKPTTIAQCILKDAKLYPQISTFSFLGLLTRSTWSLVPQQWKAVIIHLGKAIAQFQHFQRLAFYALQADLFLLQHELDSVGYVNWSPEEYPEWLLFQVENNVFIRDSQALMAKEVILPSSNESSIFQLNMGEGKSSIIIPIVSTTLANGARLFRVIVLKPLVRQMIRTLHQTLGGLIDRRVYYLPFQRSMKLDANILKTLFSLMEECLQTGGILVCLPEHILSMKLVGIDLVIQKSCRESQVEPPQDFVKQKSDLASQILQRQEWLSNNARDVLDESDEILSPNFELVYTSGARQPVDYSPDRWIVVSEILDVVARNMDSLTTNLAIDYTRKSREQWSDFRILTPESADRFVSAIGTAISDGCLPSLPLCHCSSGLRKSIQDFLVTKACGTESRKAIEANFKGSETHRLLATLRGFLAGGILKTVFYIKRWYVDYGIDPKRDFRMAVPYRAKVVPSFSSEYSNPDIAIILTYLSWYNSGLDEENALQTLKLLQQEPDGDTLYRAWTLPSHLHDLRRINTIDTEDFAGSVFPYVRYNTSAINYFLSRTVFPRDCREYAERLSSSAWDLAFDTTQYTTGFSGTGSSADLLPLSIKQKHLVTPESNAEDILTRIRNAANAIFELPALSVNPKQGVKEMIEFMITEEKRTKVLIDVGALIVGVTNQDVIETWMSLDSSTAGGVFFDNGDELMVRHQDGRIERLVGSLFNQQLDKCVIYLDEAHTRGTDIAFPCDFGGAVTLGPFLTKERFAQGCLRLRKLGFGQQFICISPLHIHKKLEKLAKDRNSDTPSIDDVFALTEQETRDYVARNTLLNVTKGLDHCRRRLLHQRYMGNRPVANFLNNMRAVKGFAKAIPGCEKKTVIERYSDPSKEQEEVLLGIPQGEISRDNTVARLVDTYNSLQYKEQTFVGNLEEREREAFHQAEEEREMYRPPNAVPANFEICGALKHFVATGSLNHNNDHIHQAFLSLLHGSRKVGRWPGFFARNGHKSRLFVTTSYKRTIVPIKEELNLPIGHDFIRPVNWVLSSNCKAEAGLLVISTEEADAILPHVIQSKAVTLHMFSARMSLSMRSFNKLDVCNIPSNASPILQPTDLIELGLFAAGYPGTIPSGVNVSVDGYIPANNRAGMGWGGCPFGSNPLPMIQTLITGRCKGEVFRNSHIGQILQGRTLTENDFDQRQTIPMDIDNSDEPHFLEEDDSPEKSSGTPAKFMVESGFDSDEIM</sequence>
<organism evidence="11 12">
    <name type="scientific">Talaromyces islandicus</name>
    <name type="common">Penicillium islandicum</name>
    <dbReference type="NCBI Taxonomy" id="28573"/>
    <lineage>
        <taxon>Eukaryota</taxon>
        <taxon>Fungi</taxon>
        <taxon>Dikarya</taxon>
        <taxon>Ascomycota</taxon>
        <taxon>Pezizomycotina</taxon>
        <taxon>Eurotiomycetes</taxon>
        <taxon>Eurotiomycetidae</taxon>
        <taxon>Eurotiales</taxon>
        <taxon>Trichocomaceae</taxon>
        <taxon>Talaromyces</taxon>
        <taxon>Talaromyces sect. Islandici</taxon>
    </lineage>
</organism>
<dbReference type="Proteomes" id="UP000054383">
    <property type="component" value="Unassembled WGS sequence"/>
</dbReference>
<reference evidence="11 12" key="1">
    <citation type="submission" date="2015-04" db="EMBL/GenBank/DDBJ databases">
        <authorList>
            <person name="Syromyatnikov M.Y."/>
            <person name="Popov V.N."/>
        </authorList>
    </citation>
    <scope>NUCLEOTIDE SEQUENCE [LARGE SCALE GENOMIC DNA]</scope>
    <source>
        <strain evidence="11">WF-38-12</strain>
    </source>
</reference>
<dbReference type="PANTHER" id="PTHR13367:SF33">
    <property type="entry name" value="P-LOOP CONTAINING NUCLEOSIDE TRIPHOSPHATE HYDROLASE PROTEIN"/>
    <property type="match status" value="1"/>
</dbReference>
<keyword evidence="4" id="KW-0833">Ubl conjugation pathway</keyword>
<evidence type="ECO:0000256" key="6">
    <source>
        <dbReference type="ARBA" id="ARBA00022807"/>
    </source>
</evidence>
<dbReference type="InterPro" id="IPR022105">
    <property type="entry name" value="DUF3645"/>
</dbReference>
<dbReference type="OrthoDB" id="3182339at2759"/>
<gene>
    <name evidence="11" type="ORF">PISL3812_04375</name>
</gene>
<evidence type="ECO:0000259" key="9">
    <source>
        <dbReference type="Pfam" id="PF12359"/>
    </source>
</evidence>
<keyword evidence="6" id="KW-0788">Thiol protease</keyword>
<dbReference type="Pfam" id="PF20255">
    <property type="entry name" value="DUF6606"/>
    <property type="match status" value="1"/>
</dbReference>
<dbReference type="EC" id="3.4.19.12" evidence="2"/>
<protein>
    <recommendedName>
        <fullName evidence="2">ubiquitinyl hydrolase 1</fullName>
        <ecNumber evidence="2">3.4.19.12</ecNumber>
    </recommendedName>
</protein>
<evidence type="ECO:0000256" key="3">
    <source>
        <dbReference type="ARBA" id="ARBA00022670"/>
    </source>
</evidence>
<dbReference type="InterPro" id="IPR022099">
    <property type="entry name" value="DUF3638"/>
</dbReference>
<dbReference type="GO" id="GO:0004843">
    <property type="term" value="F:cysteine-type deubiquitinase activity"/>
    <property type="evidence" value="ECO:0007669"/>
    <property type="project" value="UniProtKB-EC"/>
</dbReference>
<keyword evidence="3" id="KW-0645">Protease</keyword>
<evidence type="ECO:0000256" key="4">
    <source>
        <dbReference type="ARBA" id="ARBA00022786"/>
    </source>
</evidence>
<dbReference type="PANTHER" id="PTHR13367">
    <property type="entry name" value="UBIQUITIN THIOESTERASE"/>
    <property type="match status" value="1"/>
</dbReference>
<feature type="domain" description="DUF6606" evidence="10">
    <location>
        <begin position="9"/>
        <end position="164"/>
    </location>
</feature>
<dbReference type="EMBL" id="CVMT01000003">
    <property type="protein sequence ID" value="CRG87358.1"/>
    <property type="molecule type" value="Genomic_DNA"/>
</dbReference>
<evidence type="ECO:0000256" key="5">
    <source>
        <dbReference type="ARBA" id="ARBA00022801"/>
    </source>
</evidence>
<evidence type="ECO:0000259" key="8">
    <source>
        <dbReference type="Pfam" id="PF12340"/>
    </source>
</evidence>
<evidence type="ECO:0000259" key="10">
    <source>
        <dbReference type="Pfam" id="PF20255"/>
    </source>
</evidence>
<evidence type="ECO:0000313" key="12">
    <source>
        <dbReference type="Proteomes" id="UP000054383"/>
    </source>
</evidence>
<keyword evidence="12" id="KW-1185">Reference proteome</keyword>
<evidence type="ECO:0000256" key="2">
    <source>
        <dbReference type="ARBA" id="ARBA00012759"/>
    </source>
</evidence>
<dbReference type="STRING" id="28573.A0A0U1LVC9"/>
<accession>A0A0U1LVC9</accession>
<evidence type="ECO:0000313" key="11">
    <source>
        <dbReference type="EMBL" id="CRG87358.1"/>
    </source>
</evidence>
<dbReference type="GO" id="GO:0006508">
    <property type="term" value="P:proteolysis"/>
    <property type="evidence" value="ECO:0007669"/>
    <property type="project" value="UniProtKB-KW"/>
</dbReference>
<comment type="catalytic activity">
    <reaction evidence="1">
        <text>Thiol-dependent hydrolysis of ester, thioester, amide, peptide and isopeptide bonds formed by the C-terminal Gly of ubiquitin (a 76-residue protein attached to proteins as an intracellular targeting signal).</text>
        <dbReference type="EC" id="3.4.19.12"/>
    </reaction>
</comment>
<name>A0A0U1LVC9_TALIS</name>
<keyword evidence="5" id="KW-0378">Hydrolase</keyword>
<feature type="region of interest" description="Disordered" evidence="7">
    <location>
        <begin position="2721"/>
        <end position="2762"/>
    </location>
</feature>
<dbReference type="OMA" id="FICETGM"/>
<dbReference type="Pfam" id="PF12340">
    <property type="entry name" value="DUF3638"/>
    <property type="match status" value="1"/>
</dbReference>